<accession>A0AA35PB62</accession>
<dbReference type="SMART" id="SM00563">
    <property type="entry name" value="PlsC"/>
    <property type="match status" value="1"/>
</dbReference>
<organism evidence="2 3">
    <name type="scientific">Podarcis lilfordi</name>
    <name type="common">Lilford's wall lizard</name>
    <dbReference type="NCBI Taxonomy" id="74358"/>
    <lineage>
        <taxon>Eukaryota</taxon>
        <taxon>Metazoa</taxon>
        <taxon>Chordata</taxon>
        <taxon>Craniata</taxon>
        <taxon>Vertebrata</taxon>
        <taxon>Euteleostomi</taxon>
        <taxon>Lepidosauria</taxon>
        <taxon>Squamata</taxon>
        <taxon>Bifurcata</taxon>
        <taxon>Unidentata</taxon>
        <taxon>Episquamata</taxon>
        <taxon>Laterata</taxon>
        <taxon>Lacertibaenia</taxon>
        <taxon>Lacertidae</taxon>
        <taxon>Podarcis</taxon>
    </lineage>
</organism>
<dbReference type="AlphaFoldDB" id="A0AA35PB62"/>
<keyword evidence="3" id="KW-1185">Reference proteome</keyword>
<reference evidence="2" key="1">
    <citation type="submission" date="2022-12" db="EMBL/GenBank/DDBJ databases">
        <authorList>
            <person name="Alioto T."/>
            <person name="Alioto T."/>
            <person name="Gomez Garrido J."/>
        </authorList>
    </citation>
    <scope>NUCLEOTIDE SEQUENCE</scope>
</reference>
<dbReference type="PANTHER" id="PTHR22753">
    <property type="entry name" value="TRANSMEMBRANE PROTEIN 68"/>
    <property type="match status" value="1"/>
</dbReference>
<dbReference type="SUPFAM" id="SSF69593">
    <property type="entry name" value="Glycerol-3-phosphate (1)-acyltransferase"/>
    <property type="match status" value="1"/>
</dbReference>
<name>A0AA35PB62_9SAUR</name>
<evidence type="ECO:0000313" key="2">
    <source>
        <dbReference type="EMBL" id="CAI5779515.1"/>
    </source>
</evidence>
<dbReference type="GO" id="GO:0016746">
    <property type="term" value="F:acyltransferase activity"/>
    <property type="evidence" value="ECO:0007669"/>
    <property type="project" value="InterPro"/>
</dbReference>
<dbReference type="PANTHER" id="PTHR22753:SF23">
    <property type="entry name" value="TRANSMEMBRANE PROTEIN 68"/>
    <property type="match status" value="1"/>
</dbReference>
<protein>
    <submittedName>
        <fullName evidence="2">68-like</fullName>
    </submittedName>
</protein>
<proteinExistence type="predicted"/>
<dbReference type="EMBL" id="OX395132">
    <property type="protein sequence ID" value="CAI5779515.1"/>
    <property type="molecule type" value="Genomic_DNA"/>
</dbReference>
<dbReference type="Pfam" id="PF01553">
    <property type="entry name" value="Acyltransferase"/>
    <property type="match status" value="1"/>
</dbReference>
<feature type="domain" description="Phospholipid/glycerol acyltransferase" evidence="1">
    <location>
        <begin position="59"/>
        <end position="173"/>
    </location>
</feature>
<dbReference type="InterPro" id="IPR002123">
    <property type="entry name" value="Plipid/glycerol_acylTrfase"/>
</dbReference>
<evidence type="ECO:0000313" key="3">
    <source>
        <dbReference type="Proteomes" id="UP001178461"/>
    </source>
</evidence>
<dbReference type="GO" id="GO:0016020">
    <property type="term" value="C:membrane"/>
    <property type="evidence" value="ECO:0007669"/>
    <property type="project" value="TreeGrafter"/>
</dbReference>
<dbReference type="CDD" id="cd07987">
    <property type="entry name" value="LPLAT_MGAT-like"/>
    <property type="match status" value="1"/>
</dbReference>
<evidence type="ECO:0000259" key="1">
    <source>
        <dbReference type="SMART" id="SM00563"/>
    </source>
</evidence>
<sequence>MSTWNVFAQDQAMHTAGTTPEEAFQPAACSKISMAGFNFSDQTDGYEVIGLEHLPKGPGIVIFHHAIWLRGYCFFVGKAYEEKGKLCHSVIHHALYNLPGPKMFCDVLLLRDFNKAECVEILKKGHLLGVAPGGAREANFSTDYSLMWGNHTGFARLALEAKVPIIPIFAQNDSEAFRTFGKIRLARWVYEKTRYLLLPVYGGFPVKLRTYIGEPIPYDPNITATELAEKTKTALENLRDRHQKMPGNILRALSERFDKDDKAN</sequence>
<gene>
    <name evidence="2" type="ORF">PODLI_1B011516</name>
</gene>
<dbReference type="Proteomes" id="UP001178461">
    <property type="component" value="Chromosome 7"/>
</dbReference>